<reference evidence="1 2" key="1">
    <citation type="submission" date="2013-02" db="EMBL/GenBank/DDBJ databases">
        <authorList>
            <person name="Harkins D.M."/>
            <person name="Durkin A.S."/>
            <person name="Brinkac L.M."/>
            <person name="Haft D.H."/>
            <person name="Selengut J.D."/>
            <person name="Sanka R."/>
            <person name="DePew J."/>
            <person name="Purushe J."/>
            <person name="Haake D.A."/>
            <person name="Matsunaga J."/>
            <person name="Vinetz J.M."/>
            <person name="Sutton G.G."/>
            <person name="Nierman W.C."/>
            <person name="Fouts D.E."/>
        </authorList>
    </citation>
    <scope>NUCLEOTIDE SEQUENCE [LARGE SCALE GENOMIC DNA]</scope>
    <source>
        <strain evidence="1 2">Ecochallenge</strain>
    </source>
</reference>
<comment type="caution">
    <text evidence="1">The sequence shown here is derived from an EMBL/GenBank/DDBJ whole genome shotgun (WGS) entry which is preliminary data.</text>
</comment>
<evidence type="ECO:0000313" key="1">
    <source>
        <dbReference type="EMBL" id="EMY11918.1"/>
    </source>
</evidence>
<dbReference type="EMBL" id="AHMI02000339">
    <property type="protein sequence ID" value="EMY11918.1"/>
    <property type="molecule type" value="Genomic_DNA"/>
</dbReference>
<accession>N1TUJ6</accession>
<name>N1TUJ6_9LEPT</name>
<evidence type="ECO:0000313" key="2">
    <source>
        <dbReference type="Proteomes" id="UP000012249"/>
    </source>
</evidence>
<proteinExistence type="predicted"/>
<organism evidence="1 2">
    <name type="scientific">Leptospira weilii str. Ecochallenge</name>
    <dbReference type="NCBI Taxonomy" id="1049986"/>
    <lineage>
        <taxon>Bacteria</taxon>
        <taxon>Pseudomonadati</taxon>
        <taxon>Spirochaetota</taxon>
        <taxon>Spirochaetia</taxon>
        <taxon>Leptospirales</taxon>
        <taxon>Leptospiraceae</taxon>
        <taxon>Leptospira</taxon>
    </lineage>
</organism>
<dbReference type="Proteomes" id="UP000012249">
    <property type="component" value="Unassembled WGS sequence"/>
</dbReference>
<gene>
    <name evidence="1" type="ORF">LEP1GSC043_1311</name>
</gene>
<sequence length="67" mass="7710">MDLSKNYKIRLIPLISTISKNNSSFLKSNISIKIGIQNLIHFLKLKPRNCRFAFGYRISLKIGNSEL</sequence>
<protein>
    <submittedName>
        <fullName evidence="1">Uncharacterized protein</fullName>
    </submittedName>
</protein>
<dbReference type="AlphaFoldDB" id="N1TUJ6"/>